<dbReference type="Proteomes" id="UP000027602">
    <property type="component" value="Chromosome"/>
</dbReference>
<name>I3EBG7_BACMM</name>
<sequence>MFKDLSQGAKTKNKADHQMPASETQLKLASILYYKVYGTELPDRNYNKQDIDYIIDQLNQILVNGEDTLNNEIVH</sequence>
<reference evidence="2 3" key="1">
    <citation type="journal article" date="2015" name="BMC Genomics">
        <title>Transcriptome analysis of thermophilic methylotrophic Bacillus methanolicus MGA3 using RNA-sequencing provides detailed insights into its previously uncharted transcriptional landscape.</title>
        <authorList>
            <person name="Irla M."/>
            <person name="Neshat A."/>
            <person name="Brautaset T."/>
            <person name="Ruckert C."/>
            <person name="Kalinowski J."/>
            <person name="Wendisch V.F."/>
        </authorList>
    </citation>
    <scope>NUCLEOTIDE SEQUENCE [LARGE SCALE GENOMIC DNA]</scope>
    <source>
        <strain evidence="3">MGA3 / ATCC 53907</strain>
    </source>
</reference>
<protein>
    <submittedName>
        <fullName evidence="2">Uncharacterized protein</fullName>
    </submittedName>
</protein>
<evidence type="ECO:0000313" key="3">
    <source>
        <dbReference type="Proteomes" id="UP000027602"/>
    </source>
</evidence>
<evidence type="ECO:0000256" key="1">
    <source>
        <dbReference type="SAM" id="MobiDB-lite"/>
    </source>
</evidence>
<dbReference type="EMBL" id="CP007739">
    <property type="protein sequence ID" value="AIE61519.1"/>
    <property type="molecule type" value="Genomic_DNA"/>
</dbReference>
<dbReference type="OrthoDB" id="2917992at2"/>
<dbReference type="RefSeq" id="WP_003346749.1">
    <property type="nucleotide sequence ID" value="NZ_ADWW01000001.1"/>
</dbReference>
<keyword evidence="3" id="KW-1185">Reference proteome</keyword>
<gene>
    <name evidence="2" type="ORF">BMMGA3_15830</name>
</gene>
<dbReference type="HOGENOM" id="CLU_2663444_0_0_9"/>
<evidence type="ECO:0000313" key="2">
    <source>
        <dbReference type="EMBL" id="AIE61519.1"/>
    </source>
</evidence>
<organism evidence="2 3">
    <name type="scientific">Bacillus methanolicus (strain MGA3 / ATCC 53907)</name>
    <dbReference type="NCBI Taxonomy" id="796606"/>
    <lineage>
        <taxon>Bacteria</taxon>
        <taxon>Bacillati</taxon>
        <taxon>Bacillota</taxon>
        <taxon>Bacilli</taxon>
        <taxon>Bacillales</taxon>
        <taxon>Bacillaceae</taxon>
        <taxon>Bacillus</taxon>
    </lineage>
</organism>
<dbReference type="AlphaFoldDB" id="I3EBG7"/>
<feature type="region of interest" description="Disordered" evidence="1">
    <location>
        <begin position="1"/>
        <end position="21"/>
    </location>
</feature>
<dbReference type="KEGG" id="bmet:BMMGA3_15830"/>
<proteinExistence type="predicted"/>
<accession>I3EBG7</accession>